<dbReference type="InterPro" id="IPR011042">
    <property type="entry name" value="6-blade_b-propeller_TolB-like"/>
</dbReference>
<keyword evidence="1" id="KW-0732">Signal</keyword>
<organism evidence="2 3">
    <name type="scientific">Stemphylium lycopersici</name>
    <name type="common">Tomato gray leaf spot disease fungus</name>
    <name type="synonym">Thyrospora lycopersici</name>
    <dbReference type="NCBI Taxonomy" id="183478"/>
    <lineage>
        <taxon>Eukaryota</taxon>
        <taxon>Fungi</taxon>
        <taxon>Dikarya</taxon>
        <taxon>Ascomycota</taxon>
        <taxon>Pezizomycotina</taxon>
        <taxon>Dothideomycetes</taxon>
        <taxon>Pleosporomycetidae</taxon>
        <taxon>Pleosporales</taxon>
        <taxon>Pleosporineae</taxon>
        <taxon>Pleosporaceae</taxon>
        <taxon>Stemphylium</taxon>
    </lineage>
</organism>
<dbReference type="STRING" id="183478.A0A364MSN9"/>
<evidence type="ECO:0000313" key="3">
    <source>
        <dbReference type="Proteomes" id="UP000249619"/>
    </source>
</evidence>
<evidence type="ECO:0000256" key="1">
    <source>
        <dbReference type="SAM" id="SignalP"/>
    </source>
</evidence>
<sequence length="323" mass="34884">MFRFSIFLVVIVSSILRAPLVATARLPSNIPNSTHTIFQFSNGTWVENIVVRSNGNLLVTLVDRPEIYHVDPFHNTATLVTNLEDEANALSLLGVTELAPDVFVFVAGNYSISRAVSDPASYSVWQLDFNQGGGCGKISEIKKLPEAAFLNGMTALNRREGTVLISDSLQGLVWRLNIWTGEYEVVLEDATMKPSRHVPLTLGINGIRIFESYAYYVNTIKGLFCRVAIDMSTGKAAGPYEIIAADVLGDDFAIASNGVAFVTKNSQSSLERVSVDGSRELIVGGPDSSLIAGATSAAFGRTWMDRGIVYVTTAGGKIVAVRI</sequence>
<reference evidence="3" key="1">
    <citation type="submission" date="2018-05" db="EMBL/GenBank/DDBJ databases">
        <title>Draft genome sequence of Stemphylium lycopersici strain CIDEFI 213.</title>
        <authorList>
            <person name="Medina R."/>
            <person name="Franco M.E.E."/>
            <person name="Lucentini C.G."/>
            <person name="Saparrat M.C.N."/>
            <person name="Balatti P.A."/>
        </authorList>
    </citation>
    <scope>NUCLEOTIDE SEQUENCE [LARGE SCALE GENOMIC DNA]</scope>
    <source>
        <strain evidence="3">CIDEFI 213</strain>
    </source>
</reference>
<dbReference type="EMBL" id="QGDH01000230">
    <property type="protein sequence ID" value="RAR02099.1"/>
    <property type="molecule type" value="Genomic_DNA"/>
</dbReference>
<protein>
    <submittedName>
        <fullName evidence="2">Six-bladed beta-propeller-like protein</fullName>
    </submittedName>
</protein>
<feature type="signal peptide" evidence="1">
    <location>
        <begin position="1"/>
        <end position="23"/>
    </location>
</feature>
<dbReference type="SUPFAM" id="SSF63829">
    <property type="entry name" value="Calcium-dependent phosphotriesterase"/>
    <property type="match status" value="1"/>
</dbReference>
<dbReference type="InterPro" id="IPR052998">
    <property type="entry name" value="Hetero-Diels-Alderase-like"/>
</dbReference>
<dbReference type="PANTHER" id="PTHR42060:SF3">
    <property type="entry name" value="SMP-30_GLUCONOLACTONASE_LRE-LIKE REGION DOMAIN-CONTAINING PROTEIN"/>
    <property type="match status" value="1"/>
</dbReference>
<comment type="caution">
    <text evidence="2">The sequence shown here is derived from an EMBL/GenBank/DDBJ whole genome shotgun (WGS) entry which is preliminary data.</text>
</comment>
<gene>
    <name evidence="2" type="ORF">DDE83_008680</name>
</gene>
<dbReference type="OrthoDB" id="9977941at2759"/>
<feature type="chain" id="PRO_5016652168" evidence="1">
    <location>
        <begin position="24"/>
        <end position="323"/>
    </location>
</feature>
<dbReference type="AlphaFoldDB" id="A0A364MSN9"/>
<dbReference type="Gene3D" id="2.120.10.30">
    <property type="entry name" value="TolB, C-terminal domain"/>
    <property type="match status" value="1"/>
</dbReference>
<dbReference type="PANTHER" id="PTHR42060">
    <property type="entry name" value="NHL REPEAT-CONTAINING PROTEIN-RELATED"/>
    <property type="match status" value="1"/>
</dbReference>
<keyword evidence="3" id="KW-1185">Reference proteome</keyword>
<proteinExistence type="predicted"/>
<name>A0A364MSN9_STELY</name>
<evidence type="ECO:0000313" key="2">
    <source>
        <dbReference type="EMBL" id="RAR02099.1"/>
    </source>
</evidence>
<accession>A0A364MSN9</accession>
<dbReference type="Proteomes" id="UP000249619">
    <property type="component" value="Unassembled WGS sequence"/>
</dbReference>